<dbReference type="InterPro" id="IPR011545">
    <property type="entry name" value="DEAD/DEAH_box_helicase_dom"/>
</dbReference>
<dbReference type="InterPro" id="IPR027417">
    <property type="entry name" value="P-loop_NTPase"/>
</dbReference>
<feature type="domain" description="Helicase ATP-binding" evidence="5">
    <location>
        <begin position="114"/>
        <end position="284"/>
    </location>
</feature>
<dbReference type="Proteomes" id="UP001272515">
    <property type="component" value="Unassembled WGS sequence"/>
</dbReference>
<dbReference type="InterPro" id="IPR001650">
    <property type="entry name" value="Helicase_C-like"/>
</dbReference>
<evidence type="ECO:0000313" key="8">
    <source>
        <dbReference type="Proteomes" id="UP001272515"/>
    </source>
</evidence>
<dbReference type="RefSeq" id="WP_317329747.1">
    <property type="nucleotide sequence ID" value="NZ_JAWJZA010000002.1"/>
</dbReference>
<dbReference type="SUPFAM" id="SSF52540">
    <property type="entry name" value="P-loop containing nucleoside triphosphate hydrolases"/>
    <property type="match status" value="2"/>
</dbReference>
<gene>
    <name evidence="7" type="ORF">RVY80_04075</name>
</gene>
<proteinExistence type="predicted"/>
<dbReference type="Gene3D" id="3.40.50.300">
    <property type="entry name" value="P-loop containing nucleotide triphosphate hydrolases"/>
    <property type="match status" value="2"/>
</dbReference>
<evidence type="ECO:0000313" key="7">
    <source>
        <dbReference type="EMBL" id="MDV5088025.1"/>
    </source>
</evidence>
<evidence type="ECO:0000256" key="1">
    <source>
        <dbReference type="ARBA" id="ARBA00022741"/>
    </source>
</evidence>
<keyword evidence="8" id="KW-1185">Reference proteome</keyword>
<protein>
    <submittedName>
        <fullName evidence="7">DEAD/DEAH box helicase</fullName>
    </submittedName>
</protein>
<comment type="caution">
    <text evidence="7">The sequence shown here is derived from an EMBL/GenBank/DDBJ whole genome shotgun (WGS) entry which is preliminary data.</text>
</comment>
<reference evidence="7 8" key="1">
    <citation type="submission" date="2023-10" db="EMBL/GenBank/DDBJ databases">
        <title>Veillonella sp. nov., isolated from a pig farm feces dump.</title>
        <authorList>
            <person name="Chang Y.-H."/>
        </authorList>
    </citation>
    <scope>NUCLEOTIDE SEQUENCE [LARGE SCALE GENOMIC DNA]</scope>
    <source>
        <strain evidence="7 8">YH-vei2233</strain>
    </source>
</reference>
<sequence length="942" mass="108313">MDEKELEKEALESMMGSSVDDKIFPQSDVGQSMRWSKFKNIVILLNQLYGGDALVKLYAGSVFSSTGNHQGLKQINANYTELTTFERIFAQYRNDYLTIPADTEKHFFSSQKEAYDHLSDPCFSYSGPTSMGKSFIMRMFIKDEIVLQGAKKNYALIVPTKALINEVRSSVINDLGVNLEQHDYHVVSAASDVALEERHHFIFVLTPERLLYLLISKPDIEIDYLFLDEAHKLSGKNSRGPFYYKVVDMLLKRTHKPHFIFASPNIPNPQVYLRLMNDIIGNGDENKLASTYSPVIQVKFLMDFVGGQIDVYNEKADKQVKIADIKQSGAKLNDMLVLFEAKNLRMPPEDRTQTIVYYNGRARAIAAAKEYTNYAGIKEKNDPELNALSKDISQEVHGDYYLADMIKKGVAYHIGYLPASIRTRIEKLFQSGHITIMFCTSTLLEGVNLPADNLFITDTKIFRRQMSPVDFRNLIGRVGRISYNLYGNVYFVSEENSVTPETYVEMLQTPVPEQELSIVTNPDVLKKVEKKYIVDILKSGSSVIPQRTNEDGKELQSEESYVMMRKFGLILLRDIMEDRDSLVRREFSDLLTPAEEDGIREKFQGVPTLPDDDINTSVDQTKKLIIAIKDGLSYPECPNGKFAYPDVIEFLNKLSKIFDWEIYEKSFLGKESLRKWYAVILCQWMEGTGLSYIMKKAIEYKRDHPDNFRVSAYQPPTTYNDRSKEHRNVVFADTLEVIENVILFSISNYFLRFSNEYKKIHQVDEFENNWYEYVEFGTTNPLTILLQRNGFTREVATYIRNHQDEYVVHDGSTGKLKLRGSLLQCGNTSVESEAFDIKYNVPGLFVDEEQDDEQLSMVRTIQCPNCLIEFEVDLEEYIWDSSSYEKENGMGPDAVHSFDTEHSCRCPYCNSIIRVSGWIREYPIGAYDSEDIDFQVIEDDEE</sequence>
<keyword evidence="1" id="KW-0547">Nucleotide-binding</keyword>
<dbReference type="Pfam" id="PF00270">
    <property type="entry name" value="DEAD"/>
    <property type="match status" value="1"/>
</dbReference>
<dbReference type="SMART" id="SM00487">
    <property type="entry name" value="DEXDc"/>
    <property type="match status" value="1"/>
</dbReference>
<dbReference type="EMBL" id="JAWJZB010000004">
    <property type="protein sequence ID" value="MDV5088025.1"/>
    <property type="molecule type" value="Genomic_DNA"/>
</dbReference>
<feature type="domain" description="Helicase C-terminal" evidence="6">
    <location>
        <begin position="331"/>
        <end position="524"/>
    </location>
</feature>
<dbReference type="PROSITE" id="PS51192">
    <property type="entry name" value="HELICASE_ATP_BIND_1"/>
    <property type="match status" value="1"/>
</dbReference>
<keyword evidence="3 7" id="KW-0347">Helicase</keyword>
<evidence type="ECO:0000256" key="3">
    <source>
        <dbReference type="ARBA" id="ARBA00022806"/>
    </source>
</evidence>
<evidence type="ECO:0000256" key="2">
    <source>
        <dbReference type="ARBA" id="ARBA00022801"/>
    </source>
</evidence>
<evidence type="ECO:0000259" key="5">
    <source>
        <dbReference type="PROSITE" id="PS51192"/>
    </source>
</evidence>
<keyword evidence="4" id="KW-0067">ATP-binding</keyword>
<evidence type="ECO:0000256" key="4">
    <source>
        <dbReference type="ARBA" id="ARBA00022840"/>
    </source>
</evidence>
<accession>A0ABU3Z7Z0</accession>
<keyword evidence="2" id="KW-0378">Hydrolase</keyword>
<dbReference type="Pfam" id="PF00271">
    <property type="entry name" value="Helicase_C"/>
    <property type="match status" value="1"/>
</dbReference>
<organism evidence="7 8">
    <name type="scientific">Veillonella absiana</name>
    <dbReference type="NCBI Taxonomy" id="3079305"/>
    <lineage>
        <taxon>Bacteria</taxon>
        <taxon>Bacillati</taxon>
        <taxon>Bacillota</taxon>
        <taxon>Negativicutes</taxon>
        <taxon>Veillonellales</taxon>
        <taxon>Veillonellaceae</taxon>
        <taxon>Veillonella</taxon>
    </lineage>
</organism>
<dbReference type="InterPro" id="IPR050474">
    <property type="entry name" value="Hel308_SKI2-like"/>
</dbReference>
<dbReference type="InterPro" id="IPR014001">
    <property type="entry name" value="Helicase_ATP-bd"/>
</dbReference>
<dbReference type="GO" id="GO:0004386">
    <property type="term" value="F:helicase activity"/>
    <property type="evidence" value="ECO:0007669"/>
    <property type="project" value="UniProtKB-KW"/>
</dbReference>
<evidence type="ECO:0000259" key="6">
    <source>
        <dbReference type="PROSITE" id="PS51194"/>
    </source>
</evidence>
<dbReference type="PANTHER" id="PTHR47961:SF6">
    <property type="entry name" value="DNA-DIRECTED DNA POLYMERASE"/>
    <property type="match status" value="1"/>
</dbReference>
<dbReference type="SMART" id="SM00490">
    <property type="entry name" value="HELICc"/>
    <property type="match status" value="1"/>
</dbReference>
<dbReference type="PANTHER" id="PTHR47961">
    <property type="entry name" value="DNA POLYMERASE THETA, PUTATIVE (AFU_ORTHOLOGUE AFUA_1G05260)-RELATED"/>
    <property type="match status" value="1"/>
</dbReference>
<dbReference type="PROSITE" id="PS51194">
    <property type="entry name" value="HELICASE_CTER"/>
    <property type="match status" value="1"/>
</dbReference>
<name>A0ABU3Z7Z0_9FIRM</name>